<evidence type="ECO:0000256" key="4">
    <source>
        <dbReference type="ARBA" id="ARBA00023172"/>
    </source>
</evidence>
<dbReference type="AlphaFoldDB" id="A0A840I5H3"/>
<evidence type="ECO:0000313" key="9">
    <source>
        <dbReference type="EMBL" id="MBB4660047.1"/>
    </source>
</evidence>
<keyword evidence="4 6" id="KW-0233">DNA recombination</keyword>
<dbReference type="GO" id="GO:0009379">
    <property type="term" value="C:Holliday junction helicase complex"/>
    <property type="evidence" value="ECO:0007669"/>
    <property type="project" value="InterPro"/>
</dbReference>
<comment type="domain">
    <text evidence="6">Has three domains with a flexible linker between the domains II and III and assumes an 'L' shape. Domain III is highly mobile and contacts RuvB.</text>
</comment>
<dbReference type="GO" id="GO:0000400">
    <property type="term" value="F:four-way junction DNA binding"/>
    <property type="evidence" value="ECO:0007669"/>
    <property type="project" value="UniProtKB-UniRule"/>
</dbReference>
<dbReference type="InterPro" id="IPR036267">
    <property type="entry name" value="RuvA_C_sf"/>
</dbReference>
<dbReference type="InterPro" id="IPR000085">
    <property type="entry name" value="RuvA"/>
</dbReference>
<dbReference type="HAMAP" id="MF_00031">
    <property type="entry name" value="DNA_HJ_migration_RuvA"/>
    <property type="match status" value="1"/>
</dbReference>
<dbReference type="InterPro" id="IPR013849">
    <property type="entry name" value="DNA_helicase_Holl-junc_RuvA_I"/>
</dbReference>
<keyword evidence="9" id="KW-0547">Nucleotide-binding</keyword>
<evidence type="ECO:0000256" key="6">
    <source>
        <dbReference type="HAMAP-Rule" id="MF_00031"/>
    </source>
</evidence>
<dbReference type="GO" id="GO:0006281">
    <property type="term" value="P:DNA repair"/>
    <property type="evidence" value="ECO:0007669"/>
    <property type="project" value="UniProtKB-UniRule"/>
</dbReference>
<dbReference type="GO" id="GO:0006310">
    <property type="term" value="P:DNA recombination"/>
    <property type="evidence" value="ECO:0007669"/>
    <property type="project" value="UniProtKB-UniRule"/>
</dbReference>
<dbReference type="Gene3D" id="1.10.150.20">
    <property type="entry name" value="5' to 3' exonuclease, C-terminal subdomain"/>
    <property type="match status" value="1"/>
</dbReference>
<keyword evidence="9" id="KW-0067">ATP-binding</keyword>
<sequence length="205" mass="21016">MIGHLSGRVLTVGEDTAIVEAGGVGYEVQGTPRLLMRLTPGEPASLSIETLVAETYIRLVAFESETERKCFRLLQSVQGVGAKAALSILQVLTPAALLDAIAVQDKSAVARAQGVGPKLAQRVVTELKGKTAGLGAGVPHGALADRLEGEEERAAPAGIKADAVTALLGLGFDEGSARQAVIDAGDAADSGLEALITAALKRLSR</sequence>
<comment type="subunit">
    <text evidence="6">Homotetramer. Forms an RuvA(8)-RuvB(12)-Holliday junction (HJ) complex. HJ DNA is sandwiched between 2 RuvA tetramers; dsDNA enters through RuvA and exits via RuvB. An RuvB hexamer assembles on each DNA strand where it exits the tetramer. Each RuvB hexamer is contacted by two RuvA subunits (via domain III) on 2 adjacent RuvB subunits; this complex drives branch migration. In the full resolvosome a probable DNA-RuvA(4)-RuvB(12)-RuvC(2) complex forms which resolves the HJ.</text>
</comment>
<keyword evidence="9" id="KW-0378">Hydrolase</keyword>
<dbReference type="GO" id="GO:0005737">
    <property type="term" value="C:cytoplasm"/>
    <property type="evidence" value="ECO:0007669"/>
    <property type="project" value="UniProtKB-SubCell"/>
</dbReference>
<evidence type="ECO:0000256" key="2">
    <source>
        <dbReference type="ARBA" id="ARBA00022763"/>
    </source>
</evidence>
<dbReference type="InterPro" id="IPR012340">
    <property type="entry name" value="NA-bd_OB-fold"/>
</dbReference>
<dbReference type="NCBIfam" id="TIGR00084">
    <property type="entry name" value="ruvA"/>
    <property type="match status" value="1"/>
</dbReference>
<dbReference type="GO" id="GO:0009378">
    <property type="term" value="F:four-way junction helicase activity"/>
    <property type="evidence" value="ECO:0007669"/>
    <property type="project" value="InterPro"/>
</dbReference>
<evidence type="ECO:0000256" key="1">
    <source>
        <dbReference type="ARBA" id="ARBA00022490"/>
    </source>
</evidence>
<keyword evidence="5 6" id="KW-0234">DNA repair</keyword>
<comment type="subcellular location">
    <subcellularLocation>
        <location evidence="6">Cytoplasm</location>
    </subcellularLocation>
</comment>
<dbReference type="Pfam" id="PF07499">
    <property type="entry name" value="RuvA_C"/>
    <property type="match status" value="1"/>
</dbReference>
<comment type="caution">
    <text evidence="9">The sequence shown here is derived from an EMBL/GenBank/DDBJ whole genome shotgun (WGS) entry which is preliminary data.</text>
</comment>
<keyword evidence="1 6" id="KW-0963">Cytoplasm</keyword>
<proteinExistence type="inferred from homology"/>
<keyword evidence="3 6" id="KW-0238">DNA-binding</keyword>
<accession>A0A840I5H3</accession>
<keyword evidence="2 6" id="KW-0227">DNA damage</keyword>
<feature type="domain" description="Holliday junction DNA helicase RuvA C-terminal" evidence="8">
    <location>
        <begin position="161"/>
        <end position="204"/>
    </location>
</feature>
<dbReference type="Pfam" id="PF14520">
    <property type="entry name" value="HHH_5"/>
    <property type="match status" value="1"/>
</dbReference>
<dbReference type="GO" id="GO:0005524">
    <property type="term" value="F:ATP binding"/>
    <property type="evidence" value="ECO:0007669"/>
    <property type="project" value="InterPro"/>
</dbReference>
<comment type="similarity">
    <text evidence="6">Belongs to the RuvA family.</text>
</comment>
<evidence type="ECO:0000256" key="3">
    <source>
        <dbReference type="ARBA" id="ARBA00023125"/>
    </source>
</evidence>
<feature type="region of interest" description="Domain III" evidence="6">
    <location>
        <begin position="157"/>
        <end position="205"/>
    </location>
</feature>
<dbReference type="SUPFAM" id="SSF50249">
    <property type="entry name" value="Nucleic acid-binding proteins"/>
    <property type="match status" value="1"/>
</dbReference>
<dbReference type="Gene3D" id="2.40.50.140">
    <property type="entry name" value="Nucleic acid-binding proteins"/>
    <property type="match status" value="1"/>
</dbReference>
<evidence type="ECO:0000259" key="8">
    <source>
        <dbReference type="Pfam" id="PF07499"/>
    </source>
</evidence>
<dbReference type="SUPFAM" id="SSF47781">
    <property type="entry name" value="RuvA domain 2-like"/>
    <property type="match status" value="1"/>
</dbReference>
<reference evidence="9 10" key="1">
    <citation type="submission" date="2020-08" db="EMBL/GenBank/DDBJ databases">
        <title>Genomic Encyclopedia of Type Strains, Phase IV (KMG-IV): sequencing the most valuable type-strain genomes for metagenomic binning, comparative biology and taxonomic classification.</title>
        <authorList>
            <person name="Goeker M."/>
        </authorList>
    </citation>
    <scope>NUCLEOTIDE SEQUENCE [LARGE SCALE GENOMIC DNA]</scope>
    <source>
        <strain evidence="9 10">DSM 102850</strain>
    </source>
</reference>
<organism evidence="9 10">
    <name type="scientific">Parvularcula dongshanensis</name>
    <dbReference type="NCBI Taxonomy" id="1173995"/>
    <lineage>
        <taxon>Bacteria</taxon>
        <taxon>Pseudomonadati</taxon>
        <taxon>Pseudomonadota</taxon>
        <taxon>Alphaproteobacteria</taxon>
        <taxon>Parvularculales</taxon>
        <taxon>Parvularculaceae</taxon>
        <taxon>Parvularcula</taxon>
    </lineage>
</organism>
<dbReference type="RefSeq" id="WP_183819254.1">
    <property type="nucleotide sequence ID" value="NZ_JACHOB010000006.1"/>
</dbReference>
<dbReference type="Gene3D" id="1.10.8.10">
    <property type="entry name" value="DNA helicase RuvA subunit, C-terminal domain"/>
    <property type="match status" value="1"/>
</dbReference>
<evidence type="ECO:0000259" key="7">
    <source>
        <dbReference type="Pfam" id="PF01330"/>
    </source>
</evidence>
<keyword evidence="10" id="KW-1185">Reference proteome</keyword>
<dbReference type="Proteomes" id="UP000563524">
    <property type="component" value="Unassembled WGS sequence"/>
</dbReference>
<dbReference type="InterPro" id="IPR011114">
    <property type="entry name" value="RuvA_C"/>
</dbReference>
<name>A0A840I5H3_9PROT</name>
<dbReference type="GO" id="GO:0048476">
    <property type="term" value="C:Holliday junction resolvase complex"/>
    <property type="evidence" value="ECO:0007669"/>
    <property type="project" value="UniProtKB-UniRule"/>
</dbReference>
<comment type="function">
    <text evidence="6">The RuvA-RuvB-RuvC complex processes Holliday junction (HJ) DNA during genetic recombination and DNA repair, while the RuvA-RuvB complex plays an important role in the rescue of blocked DNA replication forks via replication fork reversal (RFR). RuvA specifically binds to HJ cruciform DNA, conferring on it an open structure. The RuvB hexamer acts as an ATP-dependent pump, pulling dsDNA into and through the RuvAB complex. HJ branch migration allows RuvC to scan DNA until it finds its consensus sequence, where it cleaves and resolves the cruciform DNA.</text>
</comment>
<dbReference type="EMBL" id="JACHOB010000006">
    <property type="protein sequence ID" value="MBB4660047.1"/>
    <property type="molecule type" value="Genomic_DNA"/>
</dbReference>
<keyword evidence="9" id="KW-0347">Helicase</keyword>
<dbReference type="InterPro" id="IPR010994">
    <property type="entry name" value="RuvA_2-like"/>
</dbReference>
<protein>
    <recommendedName>
        <fullName evidence="6">Holliday junction branch migration complex subunit RuvA</fullName>
    </recommendedName>
</protein>
<gene>
    <name evidence="6" type="primary">ruvA</name>
    <name evidence="9" type="ORF">GGQ59_002591</name>
</gene>
<dbReference type="Pfam" id="PF01330">
    <property type="entry name" value="RuvA_N"/>
    <property type="match status" value="1"/>
</dbReference>
<comment type="caution">
    <text evidence="6">Lacks conserved residue(s) required for the propagation of feature annotation.</text>
</comment>
<dbReference type="GO" id="GO:0016787">
    <property type="term" value="F:hydrolase activity"/>
    <property type="evidence" value="ECO:0007669"/>
    <property type="project" value="UniProtKB-KW"/>
</dbReference>
<dbReference type="CDD" id="cd14332">
    <property type="entry name" value="UBA_RuvA_C"/>
    <property type="match status" value="1"/>
</dbReference>
<evidence type="ECO:0000256" key="5">
    <source>
        <dbReference type="ARBA" id="ARBA00023204"/>
    </source>
</evidence>
<evidence type="ECO:0000313" key="10">
    <source>
        <dbReference type="Proteomes" id="UP000563524"/>
    </source>
</evidence>
<feature type="region of interest" description="Flexible linker" evidence="6">
    <location>
        <begin position="144"/>
        <end position="156"/>
    </location>
</feature>
<dbReference type="SUPFAM" id="SSF46929">
    <property type="entry name" value="DNA helicase RuvA subunit, C-terminal domain"/>
    <property type="match status" value="1"/>
</dbReference>
<feature type="domain" description="DNA helicase Holliday junction RuvA type" evidence="7">
    <location>
        <begin position="1"/>
        <end position="59"/>
    </location>
</feature>